<protein>
    <recommendedName>
        <fullName evidence="4">Lipocalin/cytosolic fatty-acid binding domain-containing protein</fullName>
    </recommendedName>
</protein>
<feature type="signal peptide" evidence="1">
    <location>
        <begin position="1"/>
        <end position="17"/>
    </location>
</feature>
<keyword evidence="3" id="KW-1185">Reference proteome</keyword>
<dbReference type="SUPFAM" id="SSF50814">
    <property type="entry name" value="Lipocalins"/>
    <property type="match status" value="1"/>
</dbReference>
<feature type="chain" id="PRO_5012503139" description="Lipocalin/cytosolic fatty-acid binding domain-containing protein" evidence="1">
    <location>
        <begin position="18"/>
        <end position="199"/>
    </location>
</feature>
<dbReference type="Proteomes" id="UP000186817">
    <property type="component" value="Unassembled WGS sequence"/>
</dbReference>
<evidence type="ECO:0008006" key="4">
    <source>
        <dbReference type="Google" id="ProtNLM"/>
    </source>
</evidence>
<proteinExistence type="predicted"/>
<dbReference type="InterPro" id="IPR012674">
    <property type="entry name" value="Calycin"/>
</dbReference>
<evidence type="ECO:0000313" key="2">
    <source>
        <dbReference type="EMBL" id="OLP81308.1"/>
    </source>
</evidence>
<gene>
    <name evidence="2" type="ORF">AK812_SmicGene49120</name>
</gene>
<evidence type="ECO:0000313" key="3">
    <source>
        <dbReference type="Proteomes" id="UP000186817"/>
    </source>
</evidence>
<organism evidence="2 3">
    <name type="scientific">Symbiodinium microadriaticum</name>
    <name type="common">Dinoflagellate</name>
    <name type="synonym">Zooxanthella microadriatica</name>
    <dbReference type="NCBI Taxonomy" id="2951"/>
    <lineage>
        <taxon>Eukaryota</taxon>
        <taxon>Sar</taxon>
        <taxon>Alveolata</taxon>
        <taxon>Dinophyceae</taxon>
        <taxon>Suessiales</taxon>
        <taxon>Symbiodiniaceae</taxon>
        <taxon>Symbiodinium</taxon>
    </lineage>
</organism>
<keyword evidence="1" id="KW-0732">Signal</keyword>
<dbReference type="PANTHER" id="PTHR37437:SF1">
    <property type="entry name" value="LIPOCALIN-RELATED PROTEIN"/>
    <property type="match status" value="1"/>
</dbReference>
<dbReference type="PANTHER" id="PTHR37437">
    <property type="entry name" value="LIPOCALIN-RELATED PROTEIN-RELATED"/>
    <property type="match status" value="1"/>
</dbReference>
<evidence type="ECO:0000256" key="1">
    <source>
        <dbReference type="SAM" id="SignalP"/>
    </source>
</evidence>
<dbReference type="OrthoDB" id="407799at2759"/>
<comment type="caution">
    <text evidence="2">The sequence shown here is derived from an EMBL/GenBank/DDBJ whole genome shotgun (WGS) entry which is preliminary data.</text>
</comment>
<dbReference type="OMA" id="FERNAVC"/>
<name>A0A1Q9CEF3_SYMMI</name>
<dbReference type="EMBL" id="LSRX01001292">
    <property type="protein sequence ID" value="OLP81308.1"/>
    <property type="molecule type" value="Genomic_DNA"/>
</dbReference>
<reference evidence="2 3" key="1">
    <citation type="submission" date="2016-02" db="EMBL/GenBank/DDBJ databases">
        <title>Genome analysis of coral dinoflagellate symbionts highlights evolutionary adaptations to a symbiotic lifestyle.</title>
        <authorList>
            <person name="Aranda M."/>
            <person name="Li Y."/>
            <person name="Liew Y.J."/>
            <person name="Baumgarten S."/>
            <person name="Simakov O."/>
            <person name="Wilson M."/>
            <person name="Piel J."/>
            <person name="Ashoor H."/>
            <person name="Bougouffa S."/>
            <person name="Bajic V.B."/>
            <person name="Ryu T."/>
            <person name="Ravasi T."/>
            <person name="Bayer T."/>
            <person name="Micklem G."/>
            <person name="Kim H."/>
            <person name="Bhak J."/>
            <person name="Lajeunesse T.C."/>
            <person name="Voolstra C.R."/>
        </authorList>
    </citation>
    <scope>NUCLEOTIDE SEQUENCE [LARGE SCALE GENOMIC DNA]</scope>
    <source>
        <strain evidence="2 3">CCMP2467</strain>
    </source>
</reference>
<sequence>MKFCTWIFAWSVAAATGEKPAPVDKLDVAAFLGRWYQTYGSFSVKYATELGADCVYVDYGALSNSSAISLVNSVQVFGHRVSVEGFAVPSPDRVGIFDVSLGPPGLAPKAPEPFRKSNYIVLMLGPRVGGKYDYAVVTDPTYLSLYILVRDVSRFGRLHEAGVLDKVSHMGFTSFLNRPRRTNQHGCKYSDKDGTAVVV</sequence>
<accession>A0A1Q9CEF3</accession>
<dbReference type="AlphaFoldDB" id="A0A1Q9CEF3"/>
<dbReference type="Gene3D" id="2.40.128.20">
    <property type="match status" value="1"/>
</dbReference>